<dbReference type="PANTHER" id="PTHR33204">
    <property type="entry name" value="TRANSCRIPTIONAL REGULATOR, MARR FAMILY"/>
    <property type="match status" value="1"/>
</dbReference>
<keyword evidence="2" id="KW-0238">DNA-binding</keyword>
<dbReference type="Gene3D" id="1.10.10.10">
    <property type="entry name" value="Winged helix-like DNA-binding domain superfamily/Winged helix DNA-binding domain"/>
    <property type="match status" value="1"/>
</dbReference>
<evidence type="ECO:0000313" key="6">
    <source>
        <dbReference type="Proteomes" id="UP000281118"/>
    </source>
</evidence>
<dbReference type="InterPro" id="IPR002577">
    <property type="entry name" value="HTH_HxlR"/>
</dbReference>
<feature type="domain" description="HTH hxlR-type" evidence="4">
    <location>
        <begin position="16"/>
        <end position="115"/>
    </location>
</feature>
<keyword evidence="3" id="KW-0804">Transcription</keyword>
<evidence type="ECO:0000313" key="5">
    <source>
        <dbReference type="EMBL" id="RUR66220.1"/>
    </source>
</evidence>
<dbReference type="AlphaFoldDB" id="A0A3S0X733"/>
<dbReference type="PROSITE" id="PS51118">
    <property type="entry name" value="HTH_HXLR"/>
    <property type="match status" value="1"/>
</dbReference>
<evidence type="ECO:0000256" key="2">
    <source>
        <dbReference type="ARBA" id="ARBA00023125"/>
    </source>
</evidence>
<organism evidence="5 6">
    <name type="scientific">Variovorax guangxiensis</name>
    <dbReference type="NCBI Taxonomy" id="1775474"/>
    <lineage>
        <taxon>Bacteria</taxon>
        <taxon>Pseudomonadati</taxon>
        <taxon>Pseudomonadota</taxon>
        <taxon>Betaproteobacteria</taxon>
        <taxon>Burkholderiales</taxon>
        <taxon>Comamonadaceae</taxon>
        <taxon>Variovorax</taxon>
    </lineage>
</organism>
<dbReference type="Proteomes" id="UP000281118">
    <property type="component" value="Unassembled WGS sequence"/>
</dbReference>
<dbReference type="SUPFAM" id="SSF46785">
    <property type="entry name" value="Winged helix' DNA-binding domain"/>
    <property type="match status" value="1"/>
</dbReference>
<keyword evidence="1" id="KW-0805">Transcription regulation</keyword>
<comment type="caution">
    <text evidence="5">The sequence shown here is derived from an EMBL/GenBank/DDBJ whole genome shotgun (WGS) entry which is preliminary data.</text>
</comment>
<dbReference type="InterPro" id="IPR036388">
    <property type="entry name" value="WH-like_DNA-bd_sf"/>
</dbReference>
<dbReference type="Pfam" id="PF01638">
    <property type="entry name" value="HxlR"/>
    <property type="match status" value="1"/>
</dbReference>
<reference evidence="5 6" key="1">
    <citation type="submission" date="2018-12" db="EMBL/GenBank/DDBJ databases">
        <title>The genome sequences of Variovorax guangxiensis DSM 27352.</title>
        <authorList>
            <person name="Gao J."/>
            <person name="Sun J."/>
        </authorList>
    </citation>
    <scope>NUCLEOTIDE SEQUENCE [LARGE SCALE GENOMIC DNA]</scope>
    <source>
        <strain evidence="5 6">DSM 27352</strain>
    </source>
</reference>
<evidence type="ECO:0000256" key="3">
    <source>
        <dbReference type="ARBA" id="ARBA00023163"/>
    </source>
</evidence>
<dbReference type="PANTHER" id="PTHR33204:SF39">
    <property type="entry name" value="TRANSCRIPTIONAL REGULATORY PROTEIN"/>
    <property type="match status" value="1"/>
</dbReference>
<name>A0A3S0X733_9BURK</name>
<evidence type="ECO:0000256" key="1">
    <source>
        <dbReference type="ARBA" id="ARBA00023015"/>
    </source>
</evidence>
<protein>
    <submittedName>
        <fullName evidence="5">Transcriptional regulator</fullName>
    </submittedName>
</protein>
<gene>
    <name evidence="5" type="ORF">EJP67_04025</name>
</gene>
<dbReference type="InterPro" id="IPR036390">
    <property type="entry name" value="WH_DNA-bd_sf"/>
</dbReference>
<dbReference type="OrthoDB" id="9807069at2"/>
<proteinExistence type="predicted"/>
<sequence length="138" mass="15699">MHMPAPPDEPGTNEHCRKVNQMLGRMGDKWTILAITMLEQKPRRFNELKRLIGGISQQMLTRTLKALERDGMVTRTVHPTVPPQVEYALTELGHSLASPLMNLATWVLDHLGQIELHRASHDERAMPAASNSTVYRRR</sequence>
<evidence type="ECO:0000259" key="4">
    <source>
        <dbReference type="PROSITE" id="PS51118"/>
    </source>
</evidence>
<accession>A0A3S0X733</accession>
<dbReference type="EMBL" id="RXFT01000001">
    <property type="protein sequence ID" value="RUR66220.1"/>
    <property type="molecule type" value="Genomic_DNA"/>
</dbReference>
<dbReference type="GO" id="GO:0003677">
    <property type="term" value="F:DNA binding"/>
    <property type="evidence" value="ECO:0007669"/>
    <property type="project" value="UniProtKB-KW"/>
</dbReference>